<name>A0ABU6HG05_9RHOB</name>
<comment type="caution">
    <text evidence="1">The sequence shown here is derived from an EMBL/GenBank/DDBJ whole genome shotgun (WGS) entry which is preliminary data.</text>
</comment>
<dbReference type="Proteomes" id="UP001348149">
    <property type="component" value="Unassembled WGS sequence"/>
</dbReference>
<protein>
    <submittedName>
        <fullName evidence="1">Uncharacterized protein</fullName>
    </submittedName>
</protein>
<reference evidence="1 2" key="1">
    <citation type="submission" date="2024-01" db="EMBL/GenBank/DDBJ databases">
        <title>Mesobacterium rodlantinim sp. nov., isolated from shallow sea hydrothermal systems off Kueishantao Island.</title>
        <authorList>
            <person name="Su Z."/>
            <person name="Tang K."/>
        </authorList>
    </citation>
    <scope>NUCLEOTIDE SEQUENCE [LARGE SCALE GENOMIC DNA]</scope>
    <source>
        <strain evidence="1 2">TK19101</strain>
    </source>
</reference>
<sequence length="73" mass="8468">RPVVRLSAAGEGAFTVTQQNPQPLFLTKCEFFAKKFKVCLFSVSWSEKFVRVPRFFGVLEGLWNDSPKRFHKM</sequence>
<evidence type="ECO:0000313" key="2">
    <source>
        <dbReference type="Proteomes" id="UP001348149"/>
    </source>
</evidence>
<keyword evidence="2" id="KW-1185">Reference proteome</keyword>
<evidence type="ECO:0000313" key="1">
    <source>
        <dbReference type="EMBL" id="MEC3861390.1"/>
    </source>
</evidence>
<organism evidence="1 2">
    <name type="scientific">Mesobacterium hydrothermale</name>
    <dbReference type="NCBI Taxonomy" id="3111907"/>
    <lineage>
        <taxon>Bacteria</taxon>
        <taxon>Pseudomonadati</taxon>
        <taxon>Pseudomonadota</taxon>
        <taxon>Alphaproteobacteria</taxon>
        <taxon>Rhodobacterales</taxon>
        <taxon>Roseobacteraceae</taxon>
        <taxon>Mesobacterium</taxon>
    </lineage>
</organism>
<dbReference type="EMBL" id="JAYLLH010000009">
    <property type="protein sequence ID" value="MEC3861390.1"/>
    <property type="molecule type" value="Genomic_DNA"/>
</dbReference>
<dbReference type="RefSeq" id="WP_326297106.1">
    <property type="nucleotide sequence ID" value="NZ_JAYLLH010000009.1"/>
</dbReference>
<accession>A0ABU6HG05</accession>
<feature type="non-terminal residue" evidence="1">
    <location>
        <position position="1"/>
    </location>
</feature>
<gene>
    <name evidence="1" type="ORF">VK792_08840</name>
</gene>
<proteinExistence type="predicted"/>